<protein>
    <submittedName>
        <fullName evidence="1">Uncharacterized protein</fullName>
    </submittedName>
</protein>
<organism evidence="1 2">
    <name type="scientific">Winogradskyella vincentii</name>
    <dbReference type="NCBI Taxonomy" id="2877122"/>
    <lineage>
        <taxon>Bacteria</taxon>
        <taxon>Pseudomonadati</taxon>
        <taxon>Bacteroidota</taxon>
        <taxon>Flavobacteriia</taxon>
        <taxon>Flavobacteriales</taxon>
        <taxon>Flavobacteriaceae</taxon>
        <taxon>Winogradskyella</taxon>
    </lineage>
</organism>
<accession>A0ABS7Y0L5</accession>
<reference evidence="2" key="1">
    <citation type="submission" date="2023-07" db="EMBL/GenBank/DDBJ databases">
        <authorList>
            <person name="Yue Y."/>
        </authorList>
    </citation>
    <scope>NUCLEOTIDE SEQUENCE [LARGE SCALE GENOMIC DNA]</scope>
    <source>
        <strain evidence="2">2Y89</strain>
    </source>
</reference>
<proteinExistence type="predicted"/>
<comment type="caution">
    <text evidence="1">The sequence shown here is derived from an EMBL/GenBank/DDBJ whole genome shotgun (WGS) entry which is preliminary data.</text>
</comment>
<name>A0ABS7Y0L5_9FLAO</name>
<dbReference type="RefSeq" id="WP_224478062.1">
    <property type="nucleotide sequence ID" value="NZ_JAIUJS010000003.1"/>
</dbReference>
<dbReference type="Proteomes" id="UP001198402">
    <property type="component" value="Unassembled WGS sequence"/>
</dbReference>
<gene>
    <name evidence="1" type="ORF">LBV24_07850</name>
</gene>
<dbReference type="EMBL" id="JAIUJS010000003">
    <property type="protein sequence ID" value="MCA0153126.1"/>
    <property type="molecule type" value="Genomic_DNA"/>
</dbReference>
<evidence type="ECO:0000313" key="1">
    <source>
        <dbReference type="EMBL" id="MCA0153126.1"/>
    </source>
</evidence>
<sequence>MLCLLFACETEPDFNTQLNAEPSFIYDINQDYLVTESFLIDFEEFNPGDMVSEIVITEPFKNALLEGITLAFPNSNAAMVFDSSNPTGGDFDIGTPNTMYGGPGYLLGDLEIIGGSTETGGQLCPVVVAF</sequence>
<keyword evidence="2" id="KW-1185">Reference proteome</keyword>
<evidence type="ECO:0000313" key="2">
    <source>
        <dbReference type="Proteomes" id="UP001198402"/>
    </source>
</evidence>